<accession>A0A915DXU2</accession>
<dbReference type="AlphaFoldDB" id="A0A915DXU2"/>
<organism evidence="1 2">
    <name type="scientific">Ditylenchus dipsaci</name>
    <dbReference type="NCBI Taxonomy" id="166011"/>
    <lineage>
        <taxon>Eukaryota</taxon>
        <taxon>Metazoa</taxon>
        <taxon>Ecdysozoa</taxon>
        <taxon>Nematoda</taxon>
        <taxon>Chromadorea</taxon>
        <taxon>Rhabditida</taxon>
        <taxon>Tylenchina</taxon>
        <taxon>Tylenchomorpha</taxon>
        <taxon>Sphaerularioidea</taxon>
        <taxon>Anguinidae</taxon>
        <taxon>Anguininae</taxon>
        <taxon>Ditylenchus</taxon>
    </lineage>
</organism>
<protein>
    <submittedName>
        <fullName evidence="2">Uncharacterized protein</fullName>
    </submittedName>
</protein>
<name>A0A915DXU2_9BILA</name>
<dbReference type="PANTHER" id="PTHR47331">
    <property type="entry name" value="PHD-TYPE DOMAIN-CONTAINING PROTEIN"/>
    <property type="match status" value="1"/>
</dbReference>
<evidence type="ECO:0000313" key="2">
    <source>
        <dbReference type="WBParaSite" id="jg23877"/>
    </source>
</evidence>
<sequence length="278" mass="31512">MELTAVQLGCRATRFAKQCLGLLITRTVIWTDAQDVLHFLASEERHPVYIRNRLIAIKAMPGLEETHPKEHNPADLGTKGCTIAELRANRLWWSGPEFLKTPAENWPNYEKNYQFKCGQLIPEEEPTLIVSSAAQELFTRLVEPSKWPKLAPCFVKYIRVVAIVHKFVKKAAASAKIVLKQVVGDVNYTQPLPLNASWSSKVAHVTELTPEELENAEMLSFKCAQNEQPPTEKLIRSLDLYLDNQGLYRSKGRIGRSDAAKNEKFPIYLPKNSVIARF</sequence>
<dbReference type="Proteomes" id="UP000887574">
    <property type="component" value="Unplaced"/>
</dbReference>
<reference evidence="2" key="1">
    <citation type="submission" date="2022-11" db="UniProtKB">
        <authorList>
            <consortium name="WormBaseParasite"/>
        </authorList>
    </citation>
    <scope>IDENTIFICATION</scope>
</reference>
<dbReference type="WBParaSite" id="jg23877">
    <property type="protein sequence ID" value="jg23877"/>
    <property type="gene ID" value="jg23877"/>
</dbReference>
<evidence type="ECO:0000313" key="1">
    <source>
        <dbReference type="Proteomes" id="UP000887574"/>
    </source>
</evidence>
<proteinExistence type="predicted"/>
<keyword evidence="1" id="KW-1185">Reference proteome</keyword>